<proteinExistence type="predicted"/>
<dbReference type="Gene3D" id="3.40.190.10">
    <property type="entry name" value="Periplasmic binding protein-like II"/>
    <property type="match status" value="2"/>
</dbReference>
<dbReference type="GO" id="GO:0030288">
    <property type="term" value="C:outer membrane-bounded periplasmic space"/>
    <property type="evidence" value="ECO:0007669"/>
    <property type="project" value="TreeGrafter"/>
</dbReference>
<dbReference type="Pfam" id="PF13343">
    <property type="entry name" value="SBP_bac_6"/>
    <property type="match status" value="1"/>
</dbReference>
<dbReference type="PROSITE" id="PS51257">
    <property type="entry name" value="PROKAR_LIPOPROTEIN"/>
    <property type="match status" value="1"/>
</dbReference>
<evidence type="ECO:0000313" key="4">
    <source>
        <dbReference type="Proteomes" id="UP000727506"/>
    </source>
</evidence>
<dbReference type="PANTHER" id="PTHR30006:SF2">
    <property type="entry name" value="ABC TRANSPORTER SUBSTRATE-BINDING PROTEIN"/>
    <property type="match status" value="1"/>
</dbReference>
<comment type="caution">
    <text evidence="3">The sequence shown here is derived from an EMBL/GenBank/DDBJ whole genome shotgun (WGS) entry which is preliminary data.</text>
</comment>
<evidence type="ECO:0000313" key="3">
    <source>
        <dbReference type="EMBL" id="MBS6941249.1"/>
    </source>
</evidence>
<feature type="chain" id="PRO_5039708105" evidence="2">
    <location>
        <begin position="33"/>
        <end position="335"/>
    </location>
</feature>
<dbReference type="PROSITE" id="PS51318">
    <property type="entry name" value="TAT"/>
    <property type="match status" value="1"/>
</dbReference>
<feature type="signal peptide" evidence="2">
    <location>
        <begin position="1"/>
        <end position="32"/>
    </location>
</feature>
<dbReference type="InterPro" id="IPR006311">
    <property type="entry name" value="TAT_signal"/>
</dbReference>
<dbReference type="PANTHER" id="PTHR30006">
    <property type="entry name" value="THIAMINE-BINDING PERIPLASMIC PROTEIN-RELATED"/>
    <property type="match status" value="1"/>
</dbReference>
<dbReference type="GO" id="GO:0030976">
    <property type="term" value="F:thiamine pyrophosphate binding"/>
    <property type="evidence" value="ECO:0007669"/>
    <property type="project" value="TreeGrafter"/>
</dbReference>
<evidence type="ECO:0000256" key="1">
    <source>
        <dbReference type="ARBA" id="ARBA00022729"/>
    </source>
</evidence>
<accession>A0A943UTY6</accession>
<organism evidence="3 4">
    <name type="scientific">Slackia piriformis</name>
    <dbReference type="NCBI Taxonomy" id="626934"/>
    <lineage>
        <taxon>Bacteria</taxon>
        <taxon>Bacillati</taxon>
        <taxon>Actinomycetota</taxon>
        <taxon>Coriobacteriia</taxon>
        <taxon>Eggerthellales</taxon>
        <taxon>Eggerthellaceae</taxon>
        <taxon>Slackia</taxon>
    </lineage>
</organism>
<name>A0A943UTY6_9ACTN</name>
<dbReference type="AlphaFoldDB" id="A0A943UTY6"/>
<reference evidence="3" key="1">
    <citation type="submission" date="2021-02" db="EMBL/GenBank/DDBJ databases">
        <title>Infant gut strain persistence is associated with maternal origin, phylogeny, and functional potential including surface adhesion and iron acquisition.</title>
        <authorList>
            <person name="Lou Y.C."/>
        </authorList>
    </citation>
    <scope>NUCLEOTIDE SEQUENCE</scope>
    <source>
        <strain evidence="3">L2_039_000G1_dasL2_039_000G1_concoct_11</strain>
    </source>
</reference>
<keyword evidence="1 2" id="KW-0732">Signal</keyword>
<dbReference type="GO" id="GO:0030975">
    <property type="term" value="F:thiamine binding"/>
    <property type="evidence" value="ECO:0007669"/>
    <property type="project" value="TreeGrafter"/>
</dbReference>
<dbReference type="GO" id="GO:0015888">
    <property type="term" value="P:thiamine transport"/>
    <property type="evidence" value="ECO:0007669"/>
    <property type="project" value="TreeGrafter"/>
</dbReference>
<dbReference type="SUPFAM" id="SSF53850">
    <property type="entry name" value="Periplasmic binding protein-like II"/>
    <property type="match status" value="1"/>
</dbReference>
<protein>
    <submittedName>
        <fullName evidence="3">Extracellular solute-binding protein</fullName>
    </submittedName>
</protein>
<sequence>MGVSMTRRRFLAAGCCAAAGAAMGLSACGRSADDSAIIYSCGEGEANEAVLAAIHEAFPAYDIRLHYVNTGSCAAKLKTEGPSCEADVVLGLEGGYLMQVEDSLAPLSDAGFDFSRFAPDLLDGSETYLPFRREAACVTVHAQGLAERGLRAPSSYADLLDPAFKGAVCMPNPKSSGTGYNFLKSLVNAWGEEEAFAYFDALAENVYQFSSSGSGPVNALVQGEAVVGLGLTYQAVSEINKGVPLEIVAFEEGSPWTMNGLAAVAGKQDKPAVRALMQWFYDEGILLDKRLFVPDEVFVDQDVSIENYPQDIVYADMTGVFDADEKQRLLKRWKY</sequence>
<dbReference type="Proteomes" id="UP000727506">
    <property type="component" value="Unassembled WGS sequence"/>
</dbReference>
<dbReference type="EMBL" id="JAGZSV010000144">
    <property type="protein sequence ID" value="MBS6941249.1"/>
    <property type="molecule type" value="Genomic_DNA"/>
</dbReference>
<gene>
    <name evidence="3" type="ORF">KH142_07220</name>
</gene>
<evidence type="ECO:0000256" key="2">
    <source>
        <dbReference type="SAM" id="SignalP"/>
    </source>
</evidence>